<organism evidence="2 3">
    <name type="scientific">Streptomyces thioluteus</name>
    <dbReference type="NCBI Taxonomy" id="66431"/>
    <lineage>
        <taxon>Bacteria</taxon>
        <taxon>Bacillati</taxon>
        <taxon>Actinomycetota</taxon>
        <taxon>Actinomycetes</taxon>
        <taxon>Kitasatosporales</taxon>
        <taxon>Streptomycetaceae</taxon>
        <taxon>Streptomyces</taxon>
    </lineage>
</organism>
<accession>A0ABN3WS67</accession>
<feature type="compositionally biased region" description="Low complexity" evidence="1">
    <location>
        <begin position="98"/>
        <end position="109"/>
    </location>
</feature>
<dbReference type="Proteomes" id="UP001501102">
    <property type="component" value="Unassembled WGS sequence"/>
</dbReference>
<keyword evidence="3" id="KW-1185">Reference proteome</keyword>
<feature type="region of interest" description="Disordered" evidence="1">
    <location>
        <begin position="1"/>
        <end position="21"/>
    </location>
</feature>
<comment type="caution">
    <text evidence="2">The sequence shown here is derived from an EMBL/GenBank/DDBJ whole genome shotgun (WGS) entry which is preliminary data.</text>
</comment>
<feature type="compositionally biased region" description="Basic and acidic residues" evidence="1">
    <location>
        <begin position="125"/>
        <end position="136"/>
    </location>
</feature>
<gene>
    <name evidence="2" type="ORF">GCM10020221_22310</name>
</gene>
<evidence type="ECO:0000313" key="3">
    <source>
        <dbReference type="Proteomes" id="UP001501102"/>
    </source>
</evidence>
<evidence type="ECO:0000256" key="1">
    <source>
        <dbReference type="SAM" id="MobiDB-lite"/>
    </source>
</evidence>
<proteinExistence type="predicted"/>
<dbReference type="Pfam" id="PF20060">
    <property type="entry name" value="DUF6459"/>
    <property type="match status" value="1"/>
</dbReference>
<feature type="compositionally biased region" description="Gly residues" evidence="1">
    <location>
        <begin position="12"/>
        <end position="21"/>
    </location>
</feature>
<sequence>MSSEVYHSRSAGGDGVGVDGGGAELARLVRLGETGEGQGDVDAHDRRFPEYLRLCRQHTGPSPPSKCRECPARSPPAPRRTAVTSTDRAETALIGELPGAARGPCPAGRRAGRRSPTEGGDDIEQDHRAGPEREPPGRTITADRLPPSGRRPGGRARQARARIPRYWFAEQLLLTLSGQRPVHRMIGHTLPAAYDLLAELAPRAPLRPAAPGGRTPLVHRCDEFQPRPGVIEAYARIVSGDRLEALAFRLEQGTDRRWRCSAVELGCARA</sequence>
<evidence type="ECO:0000313" key="2">
    <source>
        <dbReference type="EMBL" id="GAA2925907.1"/>
    </source>
</evidence>
<protein>
    <submittedName>
        <fullName evidence="2">Uncharacterized protein</fullName>
    </submittedName>
</protein>
<dbReference type="InterPro" id="IPR045596">
    <property type="entry name" value="DUF6459"/>
</dbReference>
<dbReference type="EMBL" id="BAAAXZ010000084">
    <property type="protein sequence ID" value="GAA2925907.1"/>
    <property type="molecule type" value="Genomic_DNA"/>
</dbReference>
<feature type="region of interest" description="Disordered" evidence="1">
    <location>
        <begin position="56"/>
        <end position="159"/>
    </location>
</feature>
<name>A0ABN3WS67_STRTU</name>
<reference evidence="2 3" key="1">
    <citation type="journal article" date="2019" name="Int. J. Syst. Evol. Microbiol.">
        <title>The Global Catalogue of Microorganisms (GCM) 10K type strain sequencing project: providing services to taxonomists for standard genome sequencing and annotation.</title>
        <authorList>
            <consortium name="The Broad Institute Genomics Platform"/>
            <consortium name="The Broad Institute Genome Sequencing Center for Infectious Disease"/>
            <person name="Wu L."/>
            <person name="Ma J."/>
        </authorList>
    </citation>
    <scope>NUCLEOTIDE SEQUENCE [LARGE SCALE GENOMIC DNA]</scope>
    <source>
        <strain evidence="2 3">JCM 4087</strain>
    </source>
</reference>